<dbReference type="GO" id="GO:0071595">
    <property type="term" value="C:Nem1-Spo7 phosphatase complex"/>
    <property type="evidence" value="ECO:0007669"/>
    <property type="project" value="TreeGrafter"/>
</dbReference>
<sequence length="401" mass="46037">SSMESMMNLTPYSSNNSTNQDDFVIYSDSDVGSLNSLSLPHNYHYHNNSSSASETDSTISKTKDRLKKKKTSPSSHLRSSSVSDSRRDSLETTPTPKSKKRIRRKSKNSDHASEKSSIRHPLSNSSSYNLNHEYQTSSGYTLTPATGKIFRNLLILEESLREQVIQQRALRRKYLTFLSILCSLIASISHHLYFSNDVNSSSNGGPIRVILQIFLLSLIVTLMLYHLSGEYQKTIVLPRKFLSSTNKGLRQLNVRLVKIKTPWTDSIIDLIREFVLLLATMCLDSLHKVYPSIKGNKDSKVEVFLVSCQLQCQPRIGVTDVKLVLNARVFNTDVREGWELYRSEFWIHEGVRRRNAMMAFVNESYQRDSLNRERLLNKDKKDRKDRRKSSHGLSERNLNRL</sequence>
<dbReference type="PANTHER" id="PTHR28249:SF1">
    <property type="entry name" value="SPORULATION-SPECIFIC PROTEIN SPO7"/>
    <property type="match status" value="1"/>
</dbReference>
<feature type="non-terminal residue" evidence="3">
    <location>
        <position position="1"/>
    </location>
</feature>
<feature type="compositionally biased region" description="Low complexity" evidence="1">
    <location>
        <begin position="72"/>
        <end position="83"/>
    </location>
</feature>
<feature type="transmembrane region" description="Helical" evidence="2">
    <location>
        <begin position="174"/>
        <end position="194"/>
    </location>
</feature>
<dbReference type="EMBL" id="KV454538">
    <property type="protein sequence ID" value="ODV70167.1"/>
    <property type="molecule type" value="Genomic_DNA"/>
</dbReference>
<dbReference type="GO" id="GO:0019888">
    <property type="term" value="F:protein phosphatase regulator activity"/>
    <property type="evidence" value="ECO:0007669"/>
    <property type="project" value="InterPro"/>
</dbReference>
<evidence type="ECO:0000313" key="4">
    <source>
        <dbReference type="Proteomes" id="UP000095085"/>
    </source>
</evidence>
<feature type="compositionally biased region" description="Basic residues" evidence="1">
    <location>
        <begin position="97"/>
        <end position="106"/>
    </location>
</feature>
<evidence type="ECO:0000313" key="3">
    <source>
        <dbReference type="EMBL" id="ODV70167.1"/>
    </source>
</evidence>
<dbReference type="STRING" id="984485.A0A1E4RSE6"/>
<dbReference type="Proteomes" id="UP000095085">
    <property type="component" value="Unassembled WGS sequence"/>
</dbReference>
<evidence type="ECO:0000256" key="1">
    <source>
        <dbReference type="SAM" id="MobiDB-lite"/>
    </source>
</evidence>
<dbReference type="GO" id="GO:0006998">
    <property type="term" value="P:nuclear envelope organization"/>
    <property type="evidence" value="ECO:0007669"/>
    <property type="project" value="TreeGrafter"/>
</dbReference>
<keyword evidence="4" id="KW-1185">Reference proteome</keyword>
<feature type="region of interest" description="Disordered" evidence="1">
    <location>
        <begin position="376"/>
        <end position="401"/>
    </location>
</feature>
<feature type="compositionally biased region" description="Low complexity" evidence="1">
    <location>
        <begin position="45"/>
        <end position="60"/>
    </location>
</feature>
<dbReference type="Pfam" id="PF03907">
    <property type="entry name" value="Spo7"/>
    <property type="match status" value="1"/>
</dbReference>
<proteinExistence type="predicted"/>
<dbReference type="GeneID" id="30998566"/>
<feature type="compositionally biased region" description="Basic and acidic residues" evidence="1">
    <location>
        <begin position="107"/>
        <end position="117"/>
    </location>
</feature>
<keyword evidence="2" id="KW-1133">Transmembrane helix</keyword>
<dbReference type="InterPro" id="IPR005605">
    <property type="entry name" value="Spo7"/>
</dbReference>
<dbReference type="PANTHER" id="PTHR28249">
    <property type="entry name" value="SPORULATION-SPECIFIC PROTEIN SPO7"/>
    <property type="match status" value="1"/>
</dbReference>
<evidence type="ECO:0000256" key="2">
    <source>
        <dbReference type="SAM" id="Phobius"/>
    </source>
</evidence>
<dbReference type="AlphaFoldDB" id="A0A1E4RSE6"/>
<keyword evidence="2" id="KW-0812">Transmembrane</keyword>
<organism evidence="3 4">
    <name type="scientific">Hyphopichia burtonii NRRL Y-1933</name>
    <dbReference type="NCBI Taxonomy" id="984485"/>
    <lineage>
        <taxon>Eukaryota</taxon>
        <taxon>Fungi</taxon>
        <taxon>Dikarya</taxon>
        <taxon>Ascomycota</taxon>
        <taxon>Saccharomycotina</taxon>
        <taxon>Pichiomycetes</taxon>
        <taxon>Debaryomycetaceae</taxon>
        <taxon>Hyphopichia</taxon>
    </lineage>
</organism>
<feature type="transmembrane region" description="Helical" evidence="2">
    <location>
        <begin position="206"/>
        <end position="225"/>
    </location>
</feature>
<keyword evidence="2" id="KW-0472">Membrane</keyword>
<gene>
    <name evidence="3" type="ORF">HYPBUDRAFT_98615</name>
</gene>
<accession>A0A1E4RSE6</accession>
<dbReference type="OrthoDB" id="5599171at2759"/>
<feature type="non-terminal residue" evidence="3">
    <location>
        <position position="401"/>
    </location>
</feature>
<dbReference type="RefSeq" id="XP_020079234.1">
    <property type="nucleotide sequence ID" value="XM_020224017.1"/>
</dbReference>
<protein>
    <submittedName>
        <fullName evidence="3">Spo7-domain-containing protein</fullName>
    </submittedName>
</protein>
<reference evidence="4" key="1">
    <citation type="submission" date="2016-05" db="EMBL/GenBank/DDBJ databases">
        <title>Comparative genomics of biotechnologically important yeasts.</title>
        <authorList>
            <consortium name="DOE Joint Genome Institute"/>
            <person name="Riley R."/>
            <person name="Haridas S."/>
            <person name="Wolfe K.H."/>
            <person name="Lopes M.R."/>
            <person name="Hittinger C.T."/>
            <person name="Goker M."/>
            <person name="Salamov A."/>
            <person name="Wisecaver J."/>
            <person name="Long T.M."/>
            <person name="Aerts A.L."/>
            <person name="Barry K."/>
            <person name="Choi C."/>
            <person name="Clum A."/>
            <person name="Coughlan A.Y."/>
            <person name="Deshpande S."/>
            <person name="Douglass A.P."/>
            <person name="Hanson S.J."/>
            <person name="Klenk H.-P."/>
            <person name="Labutti K."/>
            <person name="Lapidus A."/>
            <person name="Lindquist E."/>
            <person name="Lipzen A."/>
            <person name="Meier-Kolthoff J.P."/>
            <person name="Ohm R.A."/>
            <person name="Otillar R.P."/>
            <person name="Pangilinan J."/>
            <person name="Peng Y."/>
            <person name="Rokas A."/>
            <person name="Rosa C.A."/>
            <person name="Scheuner C."/>
            <person name="Sibirny A.A."/>
            <person name="Slot J.C."/>
            <person name="Stielow J.B."/>
            <person name="Sun H."/>
            <person name="Kurtzman C.P."/>
            <person name="Blackwell M."/>
            <person name="Grigoriev I.V."/>
            <person name="Jeffries T.W."/>
        </authorList>
    </citation>
    <scope>NUCLEOTIDE SEQUENCE [LARGE SCALE GENOMIC DNA]</scope>
    <source>
        <strain evidence="4">NRRL Y-1933</strain>
    </source>
</reference>
<dbReference type="GO" id="GO:0004721">
    <property type="term" value="F:phosphoprotein phosphatase activity"/>
    <property type="evidence" value="ECO:0007669"/>
    <property type="project" value="TreeGrafter"/>
</dbReference>
<name>A0A1E4RSE6_9ASCO</name>
<feature type="region of interest" description="Disordered" evidence="1">
    <location>
        <begin position="45"/>
        <end position="130"/>
    </location>
</feature>
<feature type="region of interest" description="Disordered" evidence="1">
    <location>
        <begin position="1"/>
        <end position="21"/>
    </location>
</feature>